<dbReference type="GO" id="GO:0005886">
    <property type="term" value="C:plasma membrane"/>
    <property type="evidence" value="ECO:0007669"/>
    <property type="project" value="TreeGrafter"/>
</dbReference>
<organism evidence="6 7">
    <name type="scientific">Metamycoplasma cloacale</name>
    <dbReference type="NCBI Taxonomy" id="92401"/>
    <lineage>
        <taxon>Bacteria</taxon>
        <taxon>Bacillati</taxon>
        <taxon>Mycoplasmatota</taxon>
        <taxon>Mycoplasmoidales</taxon>
        <taxon>Metamycoplasmataceae</taxon>
        <taxon>Metamycoplasma</taxon>
    </lineage>
</organism>
<name>A0A2Z4LLB3_9BACT</name>
<dbReference type="OrthoDB" id="387431at2"/>
<dbReference type="RefSeq" id="WP_029330590.1">
    <property type="nucleotide sequence ID" value="NZ_CP030103.1"/>
</dbReference>
<dbReference type="EMBL" id="CP030103">
    <property type="protein sequence ID" value="AWX42539.1"/>
    <property type="molecule type" value="Genomic_DNA"/>
</dbReference>
<evidence type="ECO:0000256" key="5">
    <source>
        <dbReference type="ARBA" id="ARBA00031636"/>
    </source>
</evidence>
<evidence type="ECO:0000313" key="7">
    <source>
        <dbReference type="Proteomes" id="UP000249865"/>
    </source>
</evidence>
<evidence type="ECO:0000313" key="6">
    <source>
        <dbReference type="EMBL" id="AWX42539.1"/>
    </source>
</evidence>
<dbReference type="InterPro" id="IPR002528">
    <property type="entry name" value="MATE_fam"/>
</dbReference>
<dbReference type="GO" id="GO:0042910">
    <property type="term" value="F:xenobiotic transmembrane transporter activity"/>
    <property type="evidence" value="ECO:0007669"/>
    <property type="project" value="InterPro"/>
</dbReference>
<dbReference type="Proteomes" id="UP000249865">
    <property type="component" value="Chromosome"/>
</dbReference>
<keyword evidence="7" id="KW-1185">Reference proteome</keyword>
<comment type="function">
    <text evidence="1">Multidrug efflux pump.</text>
</comment>
<evidence type="ECO:0000256" key="4">
    <source>
        <dbReference type="ARBA" id="ARBA00022448"/>
    </source>
</evidence>
<sequence>MKSKKAVNNRVWWLNFLKIQDFKKIFKLVLPIFIQTLILNIITLATAIATTYFNRVYHIDGSYNGAYFYLFSKIVTIYKIMTFLPIMFQLGVLVVVSNLYGQQRYNEIKSVISSASIISLIINICCYLLMFFLAPMLLNLAGAKDEILLGWKNKDDYQIYLNNLELIKQHPINIDFKNTLLINGGEYVLPNQNVITFNNTNAIVIQINELNFAIKFFRITTVDLFIFSIAQILIASLQGMKKNIDSMIAVVTGLIVRLIWTYVWLYAVHNNNFVIWVSLETIVGATTQLIVAYIMLVIIVNKKEKDKFNNKIKIWNNKFIKRVLYIGFPIALEHGIWFVAQYFVANSIPFAKLNEEYIGLFRAMNGVFDIFTTFVLSLSVVVNVLVSIEIGQKNYTQAYHTSNQCFKLGTYAQIIFSILGFALTHPLLMLFGINTQTISKIGYIIMFIAFAKAVFDVGNLTTLRALWSANDVWMPILVAIICMLGIQLTTIYLIVYFKNNLTQSTIFILIILASTLDPLLRSILFELRWKSFKWIKWSQRIAV</sequence>
<protein>
    <recommendedName>
        <fullName evidence="3">Probable multidrug resistance protein NorM</fullName>
    </recommendedName>
    <alternativeName>
        <fullName evidence="5">Multidrug-efflux transporter</fullName>
    </alternativeName>
</protein>
<accession>A0A2Z4LLB3</accession>
<evidence type="ECO:0000256" key="2">
    <source>
        <dbReference type="ARBA" id="ARBA00010199"/>
    </source>
</evidence>
<dbReference type="GO" id="GO:0015297">
    <property type="term" value="F:antiporter activity"/>
    <property type="evidence" value="ECO:0007669"/>
    <property type="project" value="InterPro"/>
</dbReference>
<proteinExistence type="inferred from homology"/>
<evidence type="ECO:0000256" key="1">
    <source>
        <dbReference type="ARBA" id="ARBA00003408"/>
    </source>
</evidence>
<comment type="similarity">
    <text evidence="2">Belongs to the multi antimicrobial extrusion (MATE) (TC 2.A.66.1) family.</text>
</comment>
<reference evidence="7" key="1">
    <citation type="submission" date="2018-06" db="EMBL/GenBank/DDBJ databases">
        <title>Complete genome sequences of Mycoplasma anatis, M. anseris and M. cloacale type strains.</title>
        <authorList>
            <person name="Grozner D."/>
            <person name="Forro B."/>
            <person name="Sulyok K.M."/>
            <person name="Marton S."/>
            <person name="Kreizinger Z."/>
            <person name="Banyai K."/>
            <person name="Gyuranecz M."/>
        </authorList>
    </citation>
    <scope>NUCLEOTIDE SEQUENCE [LARGE SCALE GENOMIC DNA]</scope>
    <source>
        <strain evidence="7">NCTC 10199</strain>
    </source>
</reference>
<keyword evidence="4" id="KW-0813">Transport</keyword>
<evidence type="ECO:0000256" key="3">
    <source>
        <dbReference type="ARBA" id="ARBA00020268"/>
    </source>
</evidence>
<dbReference type="PANTHER" id="PTHR43298:SF2">
    <property type="entry name" value="FMN_FAD EXPORTER YEEO-RELATED"/>
    <property type="match status" value="1"/>
</dbReference>
<dbReference type="KEGG" id="mclo:DK849_00345"/>
<dbReference type="Pfam" id="PF01554">
    <property type="entry name" value="MatE"/>
    <property type="match status" value="2"/>
</dbReference>
<dbReference type="InterPro" id="IPR050222">
    <property type="entry name" value="MATE_MdtK"/>
</dbReference>
<dbReference type="PANTHER" id="PTHR43298">
    <property type="entry name" value="MULTIDRUG RESISTANCE PROTEIN NORM-RELATED"/>
    <property type="match status" value="1"/>
</dbReference>
<gene>
    <name evidence="6" type="ORF">DK849_00345</name>
</gene>
<dbReference type="AlphaFoldDB" id="A0A2Z4LLB3"/>